<sequence length="471" mass="55446">MVQRELRRSYWNYNENIVTPKEENNQYSSMKRFWTYIKHQKSESSFQTSILIKFSSVKSVANHIPHKTAKQKDSLPWLTPSLRKLIKRRDRLYKKHKKLADLTKTSKLKETKRMAQRELRRSYWNYNENIVTPKEENNQYSSMKRFWTYIKHQKTESSFQTSILIKFSSVKNDREKLADFVNCFQETYKHLVDLELTHLNDGNYDNVPLVASCEFVKYIVSIASIVISKIKDKSCDIDDICMFVKLVIHFFECLYDPYFIWRKRIKGWSMDKNRMKYKPANLHVEVVPFFFDCFDRGHLPFDLRIRLLHMFGAIMCGSQNNALKVITPATLEVLLKMLSADHVTGPTNELRQELFCIKDLVLKCIICMVHVINLASIDQRQVEVSHVMEDYIKILLKKEDEPQDEQETHIQLAMIGAINEMLSCQDKSSLQVIMVSGGTFDAFISLLQKTAVSLPNIVKREDIWGMFRKCE</sequence>
<reference evidence="1" key="1">
    <citation type="submission" date="2018-11" db="EMBL/GenBank/DDBJ databases">
        <authorList>
            <person name="Alioto T."/>
            <person name="Alioto T."/>
        </authorList>
    </citation>
    <scope>NUCLEOTIDE SEQUENCE</scope>
</reference>
<keyword evidence="2" id="KW-1185">Reference proteome</keyword>
<dbReference type="EMBL" id="UYJE01002246">
    <property type="protein sequence ID" value="VDI09012.1"/>
    <property type="molecule type" value="Genomic_DNA"/>
</dbReference>
<accession>A0A8B6CUC7</accession>
<dbReference type="AlphaFoldDB" id="A0A8B6CUC7"/>
<evidence type="ECO:0000313" key="2">
    <source>
        <dbReference type="Proteomes" id="UP000596742"/>
    </source>
</evidence>
<gene>
    <name evidence="1" type="ORF">MGAL_10B085462</name>
</gene>
<name>A0A8B6CUC7_MYTGA</name>
<dbReference type="InterPro" id="IPR016024">
    <property type="entry name" value="ARM-type_fold"/>
</dbReference>
<proteinExistence type="predicted"/>
<comment type="caution">
    <text evidence="1">The sequence shown here is derived from an EMBL/GenBank/DDBJ whole genome shotgun (WGS) entry which is preliminary data.</text>
</comment>
<dbReference type="OrthoDB" id="6157334at2759"/>
<dbReference type="Proteomes" id="UP000596742">
    <property type="component" value="Unassembled WGS sequence"/>
</dbReference>
<organism evidence="1 2">
    <name type="scientific">Mytilus galloprovincialis</name>
    <name type="common">Mediterranean mussel</name>
    <dbReference type="NCBI Taxonomy" id="29158"/>
    <lineage>
        <taxon>Eukaryota</taxon>
        <taxon>Metazoa</taxon>
        <taxon>Spiralia</taxon>
        <taxon>Lophotrochozoa</taxon>
        <taxon>Mollusca</taxon>
        <taxon>Bivalvia</taxon>
        <taxon>Autobranchia</taxon>
        <taxon>Pteriomorphia</taxon>
        <taxon>Mytilida</taxon>
        <taxon>Mytiloidea</taxon>
        <taxon>Mytilidae</taxon>
        <taxon>Mytilinae</taxon>
        <taxon>Mytilus</taxon>
    </lineage>
</organism>
<dbReference type="SUPFAM" id="SSF48371">
    <property type="entry name" value="ARM repeat"/>
    <property type="match status" value="1"/>
</dbReference>
<evidence type="ECO:0000313" key="1">
    <source>
        <dbReference type="EMBL" id="VDI09012.1"/>
    </source>
</evidence>
<protein>
    <submittedName>
        <fullName evidence="1">Uncharacterized protein</fullName>
    </submittedName>
</protein>